<protein>
    <submittedName>
        <fullName evidence="2">Uncharacterized conserved protein</fullName>
    </submittedName>
</protein>
<dbReference type="PIRSF" id="PIRSF033239">
    <property type="entry name" value="ExoD"/>
    <property type="match status" value="1"/>
</dbReference>
<keyword evidence="3" id="KW-1185">Reference proteome</keyword>
<dbReference type="InterPro" id="IPR010331">
    <property type="entry name" value="ExoD"/>
</dbReference>
<dbReference type="PANTHER" id="PTHR41795:SF1">
    <property type="entry name" value="EXOPOLYSACCHARIDE SYNTHESIS PROTEIN"/>
    <property type="match status" value="1"/>
</dbReference>
<organism evidence="2 3">
    <name type="scientific">Devosia lucknowensis</name>
    <dbReference type="NCBI Taxonomy" id="1096929"/>
    <lineage>
        <taxon>Bacteria</taxon>
        <taxon>Pseudomonadati</taxon>
        <taxon>Pseudomonadota</taxon>
        <taxon>Alphaproteobacteria</taxon>
        <taxon>Hyphomicrobiales</taxon>
        <taxon>Devosiaceae</taxon>
        <taxon>Devosia</taxon>
    </lineage>
</organism>
<sequence length="217" mass="23468">MPDPSRSLAGDEAPSPDDHRLSATLLRIATQPGRERIFIRDLLAELDHRAIAAMLFIFAVPNTIPVPPGVSGVLGAPLIFLAAQLMLGRPPWLPRIISDRSFARSDFEKVVLKVGPWLGKAEKLMRPRLEVLAKPPLEYVVGAITLLLAIILFLPIPLGNMLPAIAICIFALGMIERDGVWILLGMATSVASVIIVSGVIAAFAYAAWLAITTIFHV</sequence>
<gene>
    <name evidence="2" type="ORF">SAMN06295905_1641</name>
</gene>
<dbReference type="RefSeq" id="WP_086469945.1">
    <property type="nucleotide sequence ID" value="NZ_FXWK01000001.1"/>
</dbReference>
<accession>A0A1Y6F1J7</accession>
<feature type="transmembrane region" description="Helical" evidence="1">
    <location>
        <begin position="182"/>
        <end position="211"/>
    </location>
</feature>
<dbReference type="AlphaFoldDB" id="A0A1Y6F1J7"/>
<keyword evidence="1" id="KW-1133">Transmembrane helix</keyword>
<evidence type="ECO:0000256" key="1">
    <source>
        <dbReference type="SAM" id="Phobius"/>
    </source>
</evidence>
<dbReference type="Proteomes" id="UP000194474">
    <property type="component" value="Unassembled WGS sequence"/>
</dbReference>
<evidence type="ECO:0000313" key="2">
    <source>
        <dbReference type="EMBL" id="SMQ68725.1"/>
    </source>
</evidence>
<feature type="transmembrane region" description="Helical" evidence="1">
    <location>
        <begin position="136"/>
        <end position="154"/>
    </location>
</feature>
<dbReference type="EMBL" id="FXWK01000001">
    <property type="protein sequence ID" value="SMQ68725.1"/>
    <property type="molecule type" value="Genomic_DNA"/>
</dbReference>
<reference evidence="3" key="1">
    <citation type="submission" date="2017-04" db="EMBL/GenBank/DDBJ databases">
        <authorList>
            <person name="Varghese N."/>
            <person name="Submissions S."/>
        </authorList>
    </citation>
    <scope>NUCLEOTIDE SEQUENCE [LARGE SCALE GENOMIC DNA]</scope>
</reference>
<keyword evidence="1" id="KW-0472">Membrane</keyword>
<dbReference type="OrthoDB" id="8446803at2"/>
<keyword evidence="1" id="KW-0812">Transmembrane</keyword>
<dbReference type="PANTHER" id="PTHR41795">
    <property type="entry name" value="EXOPOLYSACCHARIDE SYNTHESIS PROTEIN"/>
    <property type="match status" value="1"/>
</dbReference>
<evidence type="ECO:0000313" key="3">
    <source>
        <dbReference type="Proteomes" id="UP000194474"/>
    </source>
</evidence>
<proteinExistence type="predicted"/>
<dbReference type="Pfam" id="PF06055">
    <property type="entry name" value="ExoD"/>
    <property type="match status" value="1"/>
</dbReference>
<name>A0A1Y6F1J7_9HYPH</name>